<dbReference type="InterPro" id="IPR010934">
    <property type="entry name" value="NADH_DH_su5_C"/>
</dbReference>
<evidence type="ECO:0000256" key="3">
    <source>
        <dbReference type="ARBA" id="ARBA00021096"/>
    </source>
</evidence>
<dbReference type="Pfam" id="PF06455">
    <property type="entry name" value="NADH5_C"/>
    <property type="match status" value="1"/>
</dbReference>
<evidence type="ECO:0000256" key="10">
    <source>
        <dbReference type="ARBA" id="ARBA00022989"/>
    </source>
</evidence>
<dbReference type="GO" id="GO:0042773">
    <property type="term" value="P:ATP synthesis coupled electron transport"/>
    <property type="evidence" value="ECO:0007669"/>
    <property type="project" value="InterPro"/>
</dbReference>
<feature type="transmembrane region" description="Helical" evidence="16">
    <location>
        <begin position="180"/>
        <end position="204"/>
    </location>
</feature>
<dbReference type="InterPro" id="IPR003945">
    <property type="entry name" value="NU5C-like"/>
</dbReference>
<dbReference type="GO" id="GO:0005743">
    <property type="term" value="C:mitochondrial inner membrane"/>
    <property type="evidence" value="ECO:0007669"/>
    <property type="project" value="UniProtKB-SubCell"/>
</dbReference>
<comment type="subcellular location">
    <subcellularLocation>
        <location evidence="1">Mitochondrion inner membrane</location>
        <topology evidence="1">Multi-pass membrane protein</topology>
    </subcellularLocation>
</comment>
<feature type="transmembrane region" description="Helical" evidence="16">
    <location>
        <begin position="59"/>
        <end position="79"/>
    </location>
</feature>
<evidence type="ECO:0000256" key="14">
    <source>
        <dbReference type="ARBA" id="ARBA00023136"/>
    </source>
</evidence>
<dbReference type="PANTHER" id="PTHR42829:SF2">
    <property type="entry name" value="NADH-UBIQUINONE OXIDOREDUCTASE CHAIN 5"/>
    <property type="match status" value="1"/>
</dbReference>
<evidence type="ECO:0000259" key="18">
    <source>
        <dbReference type="Pfam" id="PF00662"/>
    </source>
</evidence>
<keyword evidence="12 16" id="KW-0830">Ubiquinone</keyword>
<accession>A0A076JT91</accession>
<feature type="domain" description="NADH dehydrogenase subunit 5 C-terminal" evidence="19">
    <location>
        <begin position="394"/>
        <end position="565"/>
    </location>
</feature>
<evidence type="ECO:0000256" key="12">
    <source>
        <dbReference type="ARBA" id="ARBA00023075"/>
    </source>
</evidence>
<keyword evidence="13 16" id="KW-0496">Mitochondrion</keyword>
<evidence type="ECO:0000256" key="13">
    <source>
        <dbReference type="ARBA" id="ARBA00023128"/>
    </source>
</evidence>
<comment type="similarity">
    <text evidence="16">Belongs to the complex I subunit 5 family.</text>
</comment>
<evidence type="ECO:0000256" key="16">
    <source>
        <dbReference type="RuleBase" id="RU003404"/>
    </source>
</evidence>
<feature type="transmembrane region" description="Helical" evidence="16">
    <location>
        <begin position="272"/>
        <end position="291"/>
    </location>
</feature>
<evidence type="ECO:0000256" key="1">
    <source>
        <dbReference type="ARBA" id="ARBA00004448"/>
    </source>
</evidence>
<feature type="transmembrane region" description="Helical" evidence="16">
    <location>
        <begin position="115"/>
        <end position="133"/>
    </location>
</feature>
<dbReference type="GO" id="GO:0008137">
    <property type="term" value="F:NADH dehydrogenase (ubiquinone) activity"/>
    <property type="evidence" value="ECO:0007669"/>
    <property type="project" value="UniProtKB-EC"/>
</dbReference>
<feature type="transmembrane region" description="Helical" evidence="16">
    <location>
        <begin position="339"/>
        <end position="361"/>
    </location>
</feature>
<feature type="domain" description="NADH-Ubiquinone oxidoreductase (complex I) chain 5 N-terminal" evidence="18">
    <location>
        <begin position="49"/>
        <end position="93"/>
    </location>
</feature>
<reference evidence="20" key="1">
    <citation type="journal article" date="2014" name="Mol. Genet. Genomics">
        <title>Mitogenomics of recombinant mitochondrial genomes of Baltic Sea Mytilus mussels.</title>
        <authorList>
            <person name="Zbawicka M."/>
            <person name="Wenne R."/>
            <person name="Burzynski A."/>
        </authorList>
    </citation>
    <scope>NUCLEOTIDE SEQUENCE</scope>
    <source>
        <strain evidence="20">115mc10</strain>
    </source>
</reference>
<dbReference type="Pfam" id="PF00662">
    <property type="entry name" value="Proton_antipo_N"/>
    <property type="match status" value="1"/>
</dbReference>
<dbReference type="GO" id="GO:0003954">
    <property type="term" value="F:NADH dehydrogenase activity"/>
    <property type="evidence" value="ECO:0007669"/>
    <property type="project" value="TreeGrafter"/>
</dbReference>
<feature type="transmembrane region" description="Helical" evidence="16">
    <location>
        <begin position="426"/>
        <end position="444"/>
    </location>
</feature>
<evidence type="ECO:0000256" key="9">
    <source>
        <dbReference type="ARBA" id="ARBA00022982"/>
    </source>
</evidence>
<geneLocation type="mitochondrion" evidence="20"/>
<feature type="transmembrane region" description="Helical" evidence="16">
    <location>
        <begin position="243"/>
        <end position="265"/>
    </location>
</feature>
<dbReference type="EC" id="7.1.1.2" evidence="2 16"/>
<proteinExistence type="inferred from homology"/>
<dbReference type="GO" id="GO:0015990">
    <property type="term" value="P:electron transport coupled proton transport"/>
    <property type="evidence" value="ECO:0007669"/>
    <property type="project" value="TreeGrafter"/>
</dbReference>
<feature type="transmembrane region" description="Helical" evidence="16">
    <location>
        <begin position="216"/>
        <end position="237"/>
    </location>
</feature>
<dbReference type="PANTHER" id="PTHR42829">
    <property type="entry name" value="NADH-UBIQUINONE OXIDOREDUCTASE CHAIN 5"/>
    <property type="match status" value="1"/>
</dbReference>
<feature type="transmembrane region" description="Helical" evidence="16">
    <location>
        <begin position="381"/>
        <end position="405"/>
    </location>
</feature>
<feature type="transmembrane region" description="Helical" evidence="16">
    <location>
        <begin position="456"/>
        <end position="476"/>
    </location>
</feature>
<comment type="catalytic activity">
    <reaction evidence="15 16">
        <text>a ubiquinone + NADH + 5 H(+)(in) = a ubiquinol + NAD(+) + 4 H(+)(out)</text>
        <dbReference type="Rhea" id="RHEA:29091"/>
        <dbReference type="Rhea" id="RHEA-COMP:9565"/>
        <dbReference type="Rhea" id="RHEA-COMP:9566"/>
        <dbReference type="ChEBI" id="CHEBI:15378"/>
        <dbReference type="ChEBI" id="CHEBI:16389"/>
        <dbReference type="ChEBI" id="CHEBI:17976"/>
        <dbReference type="ChEBI" id="CHEBI:57540"/>
        <dbReference type="ChEBI" id="CHEBI:57945"/>
        <dbReference type="EC" id="7.1.1.2"/>
    </reaction>
</comment>
<dbReference type="InterPro" id="IPR001516">
    <property type="entry name" value="Proton_antipo_N"/>
</dbReference>
<organism evidence="20">
    <name type="scientific">Mytilus trossulus</name>
    <name type="common">Blue mussel</name>
    <dbReference type="NCBI Taxonomy" id="6551"/>
    <lineage>
        <taxon>Eukaryota</taxon>
        <taxon>Metazoa</taxon>
        <taxon>Spiralia</taxon>
        <taxon>Lophotrochozoa</taxon>
        <taxon>Mollusca</taxon>
        <taxon>Bivalvia</taxon>
        <taxon>Autobranchia</taxon>
        <taxon>Pteriomorphia</taxon>
        <taxon>Mytilida</taxon>
        <taxon>Mytiloidea</taxon>
        <taxon>Mytilidae</taxon>
        <taxon>Mytilinae</taxon>
        <taxon>Mytilus</taxon>
    </lineage>
</organism>
<evidence type="ECO:0000256" key="11">
    <source>
        <dbReference type="ARBA" id="ARBA00023027"/>
    </source>
</evidence>
<sequence>MVRNNKLMQSKGNLGLLMLILTGYLFIFTGSSFGSAYLLEVPVWESNCLSFSFSFLLDNVSMIFVGTVLVISGSVATYCKWYMAEELYYNRFMGLVWLFVLSMVFMILVPNLVMLLIGWDGLGLTSFLLVAYYQNNKSLSAAMLTALTNRIGDVLVLISISIFLSEGGWLIYSYHPVQMWLNLGFMVVFAGMTKSAQMPFCAWLPAAMAAPTPVSSLVHSSTLVTAGVYLVLRSFYIISSNPYVTQVLMILSLFTLVLAGSSAVFAFDLKKVIALSTLSQLSLMMFSISILLPSVAFFHLVTHAVFKALLFLGAGGVIHSNQSIQDIRGLSSLWQGLPVSMGAMSVAIVSLSGAPFMSGFFSKDLMIELSMMDSSVTYGCYLLELLGLIFTSFYSARIVFSVMLGSNYVNNSTLRINEHLNMQTPFLSLYIGAIILGVVLGSKMESFGFVVVLESYESLSVFFIPFAGLILWRGVISKLGSSPWSSAKSLSFFLSMWFMESLTSHPGKVTFFKGSSTVAQSLDQGWLELLGPQGVHAGLGQFSCLNEIVQKNYFTYQLVVWGLLVAGGVSLIIFMQWEL</sequence>
<evidence type="ECO:0000259" key="17">
    <source>
        <dbReference type="Pfam" id="PF00361"/>
    </source>
</evidence>
<evidence type="ECO:0000256" key="15">
    <source>
        <dbReference type="ARBA" id="ARBA00049551"/>
    </source>
</evidence>
<dbReference type="InterPro" id="IPR001750">
    <property type="entry name" value="ND/Mrp_TM"/>
</dbReference>
<feature type="transmembrane region" description="Helical" evidence="16">
    <location>
        <begin position="12"/>
        <end position="39"/>
    </location>
</feature>
<evidence type="ECO:0000256" key="5">
    <source>
        <dbReference type="ARBA" id="ARBA00022660"/>
    </source>
</evidence>
<name>A0A076JT91_MYTTR</name>
<evidence type="ECO:0000256" key="7">
    <source>
        <dbReference type="ARBA" id="ARBA00022792"/>
    </source>
</evidence>
<keyword evidence="11 16" id="KW-0520">NAD</keyword>
<evidence type="ECO:0000259" key="19">
    <source>
        <dbReference type="Pfam" id="PF06455"/>
    </source>
</evidence>
<keyword evidence="5" id="KW-0679">Respiratory chain</keyword>
<feature type="transmembrane region" description="Helical" evidence="16">
    <location>
        <begin position="154"/>
        <end position="174"/>
    </location>
</feature>
<evidence type="ECO:0000256" key="8">
    <source>
        <dbReference type="ARBA" id="ARBA00022967"/>
    </source>
</evidence>
<keyword evidence="10 16" id="KW-1133">Transmembrane helix</keyword>
<protein>
    <recommendedName>
        <fullName evidence="3 16">NADH-ubiquinone oxidoreductase chain 5</fullName>
        <ecNumber evidence="2 16">7.1.1.2</ecNumber>
    </recommendedName>
</protein>
<evidence type="ECO:0000256" key="4">
    <source>
        <dbReference type="ARBA" id="ARBA00022448"/>
    </source>
</evidence>
<dbReference type="AlphaFoldDB" id="A0A076JT91"/>
<keyword evidence="8" id="KW-1278">Translocase</keyword>
<keyword evidence="9" id="KW-0249">Electron transport</keyword>
<feature type="transmembrane region" description="Helical" evidence="16">
    <location>
        <begin position="91"/>
        <end position="109"/>
    </location>
</feature>
<keyword evidence="6 16" id="KW-0812">Transmembrane</keyword>
<feature type="transmembrane region" description="Helical" evidence="16">
    <location>
        <begin position="558"/>
        <end position="577"/>
    </location>
</feature>
<keyword evidence="14 16" id="KW-0472">Membrane</keyword>
<comment type="function">
    <text evidence="16">Core subunit of the mitochondrial membrane respiratory chain NADH dehydrogenase (Complex I) which catalyzes electron transfer from NADH through the respiratory chain, using ubiquinone as an electron acceptor. Essential for the catalytic activity and assembly of complex I.</text>
</comment>
<feature type="domain" description="NADH:quinone oxidoreductase/Mrp antiporter transmembrane" evidence="17">
    <location>
        <begin position="111"/>
        <end position="375"/>
    </location>
</feature>
<dbReference type="PRINTS" id="PR01434">
    <property type="entry name" value="NADHDHGNASE5"/>
</dbReference>
<evidence type="ECO:0000256" key="6">
    <source>
        <dbReference type="ARBA" id="ARBA00022692"/>
    </source>
</evidence>
<dbReference type="EMBL" id="KM192125">
    <property type="protein sequence ID" value="AII78545.1"/>
    <property type="molecule type" value="Genomic_DNA"/>
</dbReference>
<evidence type="ECO:0000313" key="20">
    <source>
        <dbReference type="EMBL" id="AII78545.1"/>
    </source>
</evidence>
<keyword evidence="4 16" id="KW-0813">Transport</keyword>
<keyword evidence="7" id="KW-0999">Mitochondrion inner membrane</keyword>
<evidence type="ECO:0000256" key="2">
    <source>
        <dbReference type="ARBA" id="ARBA00012944"/>
    </source>
</evidence>
<dbReference type="Pfam" id="PF00361">
    <property type="entry name" value="Proton_antipo_M"/>
    <property type="match status" value="1"/>
</dbReference>